<keyword evidence="1" id="KW-0808">Transferase</keyword>
<evidence type="ECO:0000256" key="3">
    <source>
        <dbReference type="ARBA" id="ARBA00023277"/>
    </source>
</evidence>
<dbReference type="EMBL" id="CP136895">
    <property type="protein sequence ID" value="WOL10181.1"/>
    <property type="molecule type" value="Genomic_DNA"/>
</dbReference>
<dbReference type="PANTHER" id="PTHR13398:SF0">
    <property type="entry name" value="GDP-FUCOSE PROTEIN O-FUCOSYLTRANSFERASE 2"/>
    <property type="match status" value="1"/>
</dbReference>
<organism evidence="4 5">
    <name type="scientific">Canna indica</name>
    <name type="common">Indian-shot</name>
    <dbReference type="NCBI Taxonomy" id="4628"/>
    <lineage>
        <taxon>Eukaryota</taxon>
        <taxon>Viridiplantae</taxon>
        <taxon>Streptophyta</taxon>
        <taxon>Embryophyta</taxon>
        <taxon>Tracheophyta</taxon>
        <taxon>Spermatophyta</taxon>
        <taxon>Magnoliopsida</taxon>
        <taxon>Liliopsida</taxon>
        <taxon>Zingiberales</taxon>
        <taxon>Cannaceae</taxon>
        <taxon>Canna</taxon>
    </lineage>
</organism>
<dbReference type="Gene3D" id="3.40.50.11350">
    <property type="match status" value="1"/>
</dbReference>
<name>A0AAQ3KQM4_9LILI</name>
<evidence type="ECO:0000256" key="1">
    <source>
        <dbReference type="ARBA" id="ARBA00022679"/>
    </source>
</evidence>
<gene>
    <name evidence="4" type="ORF">Cni_G18935</name>
</gene>
<evidence type="ECO:0000256" key="2">
    <source>
        <dbReference type="ARBA" id="ARBA00023253"/>
    </source>
</evidence>
<keyword evidence="2" id="KW-0294">Fucose metabolism</keyword>
<dbReference type="GO" id="GO:0006004">
    <property type="term" value="P:fucose metabolic process"/>
    <property type="evidence" value="ECO:0007669"/>
    <property type="project" value="UniProtKB-KW"/>
</dbReference>
<evidence type="ECO:0000313" key="5">
    <source>
        <dbReference type="Proteomes" id="UP001327560"/>
    </source>
</evidence>
<proteinExistence type="predicted"/>
<dbReference type="GO" id="GO:0046922">
    <property type="term" value="F:peptide-O-fucosyltransferase activity"/>
    <property type="evidence" value="ECO:0007669"/>
    <property type="project" value="InterPro"/>
</dbReference>
<dbReference type="AlphaFoldDB" id="A0AAQ3KQM4"/>
<accession>A0AAQ3KQM4</accession>
<keyword evidence="5" id="KW-1185">Reference proteome</keyword>
<keyword evidence="3" id="KW-0119">Carbohydrate metabolism</keyword>
<reference evidence="4 5" key="1">
    <citation type="submission" date="2023-10" db="EMBL/GenBank/DDBJ databases">
        <title>Chromosome-scale genome assembly provides insights into flower coloration mechanisms of Canna indica.</title>
        <authorList>
            <person name="Li C."/>
        </authorList>
    </citation>
    <scope>NUCLEOTIDE SEQUENCE [LARGE SCALE GENOMIC DNA]</scope>
    <source>
        <tissue evidence="4">Flower</tissue>
    </source>
</reference>
<sequence length="373" mass="42392">MSRYPTAFPGHLRLLSGVYHQQLRWWFGDADATIGFHLCSLLLHGPVAPVGDPDDGELRLDKGVVGAVDIELFKFYFQPGRFRYLSQPLQYPCKSSILVLHNLLQSCNILPPPISSIYVRQNDIISSIIGHKPHQLIHSELCQSNILVNLACTKQRIPNYTIWLHWHLLDKTQCLGEQSCKTRQNKASPIVSFEHYIIEKGLRFRNLIERLACEDRVPALERGGDNLGCKKRVMVEAMRDEIGLDLEEMLWRSTCLLKEGNELDNDDSFISIGICYDYYLYMKQSNAKKESCFFPIPQAADCMLSYRNHLGGDSQVDAMLDKTICAMSGVFIGASGSTFTEDIIRLRRGWESSSRCDEYLCQGELPNYIAGNE</sequence>
<evidence type="ECO:0000313" key="4">
    <source>
        <dbReference type="EMBL" id="WOL10181.1"/>
    </source>
</evidence>
<dbReference type="PANTHER" id="PTHR13398">
    <property type="entry name" value="GDP-FUCOSE PROTEIN O-FUCOSYLTRANSFERASE 2"/>
    <property type="match status" value="1"/>
</dbReference>
<dbReference type="Proteomes" id="UP001327560">
    <property type="component" value="Chromosome 6"/>
</dbReference>
<dbReference type="InterPro" id="IPR045130">
    <property type="entry name" value="OFUT2-like"/>
</dbReference>
<protein>
    <submittedName>
        <fullName evidence="4">Uncharacterized protein</fullName>
    </submittedName>
</protein>